<dbReference type="InterPro" id="IPR002410">
    <property type="entry name" value="Peptidase_S33"/>
</dbReference>
<keyword evidence="2 5" id="KW-0378">Hydrolase</keyword>
<dbReference type="Proteomes" id="UP001205560">
    <property type="component" value="Unassembled WGS sequence"/>
</dbReference>
<feature type="signal peptide" evidence="3">
    <location>
        <begin position="1"/>
        <end position="26"/>
    </location>
</feature>
<dbReference type="InterPro" id="IPR051601">
    <property type="entry name" value="Serine_prot/Carboxylest_S33"/>
</dbReference>
<dbReference type="RefSeq" id="WP_258844853.1">
    <property type="nucleotide sequence ID" value="NZ_JANUGX010000006.1"/>
</dbReference>
<gene>
    <name evidence="5" type="ORF">NX782_07695</name>
</gene>
<evidence type="ECO:0000256" key="1">
    <source>
        <dbReference type="ARBA" id="ARBA00010088"/>
    </source>
</evidence>
<keyword evidence="6" id="KW-1185">Reference proteome</keyword>
<evidence type="ECO:0000256" key="3">
    <source>
        <dbReference type="SAM" id="SignalP"/>
    </source>
</evidence>
<protein>
    <submittedName>
        <fullName evidence="5">Alpha/beta hydrolase</fullName>
    </submittedName>
</protein>
<proteinExistence type="inferred from homology"/>
<comment type="similarity">
    <text evidence="1">Belongs to the peptidase S33 family.</text>
</comment>
<evidence type="ECO:0000259" key="4">
    <source>
        <dbReference type="Pfam" id="PF00561"/>
    </source>
</evidence>
<dbReference type="InterPro" id="IPR029058">
    <property type="entry name" value="AB_hydrolase_fold"/>
</dbReference>
<dbReference type="SUPFAM" id="SSF53474">
    <property type="entry name" value="alpha/beta-Hydrolases"/>
    <property type="match status" value="1"/>
</dbReference>
<evidence type="ECO:0000313" key="6">
    <source>
        <dbReference type="Proteomes" id="UP001205560"/>
    </source>
</evidence>
<dbReference type="GO" id="GO:0016787">
    <property type="term" value="F:hydrolase activity"/>
    <property type="evidence" value="ECO:0007669"/>
    <property type="project" value="UniProtKB-KW"/>
</dbReference>
<dbReference type="PRINTS" id="PR00793">
    <property type="entry name" value="PROAMNOPTASE"/>
</dbReference>
<dbReference type="EMBL" id="JANUGX010000006">
    <property type="protein sequence ID" value="MCS0589086.1"/>
    <property type="molecule type" value="Genomic_DNA"/>
</dbReference>
<keyword evidence="3" id="KW-0732">Signal</keyword>
<feature type="domain" description="AB hydrolase-1" evidence="4">
    <location>
        <begin position="84"/>
        <end position="437"/>
    </location>
</feature>
<dbReference type="PANTHER" id="PTHR43248">
    <property type="entry name" value="2-SUCCINYL-6-HYDROXY-2,4-CYCLOHEXADIENE-1-CARBOXYLATE SYNTHASE"/>
    <property type="match status" value="1"/>
</dbReference>
<comment type="caution">
    <text evidence="5">The sequence shown here is derived from an EMBL/GenBank/DDBJ whole genome shotgun (WGS) entry which is preliminary data.</text>
</comment>
<evidence type="ECO:0000256" key="2">
    <source>
        <dbReference type="ARBA" id="ARBA00022801"/>
    </source>
</evidence>
<feature type="chain" id="PRO_5045366973" evidence="3">
    <location>
        <begin position="27"/>
        <end position="481"/>
    </location>
</feature>
<organism evidence="5 6">
    <name type="scientific">Massilia norwichensis</name>
    <dbReference type="NCBI Taxonomy" id="1442366"/>
    <lineage>
        <taxon>Bacteria</taxon>
        <taxon>Pseudomonadati</taxon>
        <taxon>Pseudomonadota</taxon>
        <taxon>Betaproteobacteria</taxon>
        <taxon>Burkholderiales</taxon>
        <taxon>Oxalobacteraceae</taxon>
        <taxon>Telluria group</taxon>
        <taxon>Massilia</taxon>
    </lineage>
</organism>
<reference evidence="5 6" key="1">
    <citation type="submission" date="2022-08" db="EMBL/GenBank/DDBJ databases">
        <title>Reclassification of Massilia species as members of the genera Telluria, Duganella, Pseudoduganella, Mokoshia gen. nov. and Zemynaea gen. nov. using orthogonal and non-orthogonal genome-based approaches.</title>
        <authorList>
            <person name="Bowman J.P."/>
        </authorList>
    </citation>
    <scope>NUCLEOTIDE SEQUENCE [LARGE SCALE GENOMIC DNA]</scope>
    <source>
        <strain evidence="5 6">LMG 28164</strain>
    </source>
</reference>
<dbReference type="InterPro" id="IPR000073">
    <property type="entry name" value="AB_hydrolase_1"/>
</dbReference>
<dbReference type="PANTHER" id="PTHR43248:SF25">
    <property type="entry name" value="AB HYDROLASE-1 DOMAIN-CONTAINING PROTEIN-RELATED"/>
    <property type="match status" value="1"/>
</dbReference>
<sequence>MKIRTILPALFALMASSAALPGPAAAAPAGKASAARSCHLPGAEESLRCLSVSVPLDYAKPDSASLKLHVTVAPAFRESARPDPLFVLAGGPGQAGSDVLPLLSAAFKRVRATRDIVFIDQRGTGLSGKLDCESPPNEEMMSDAEIEAELRRCIGKKTVPFSVYTTAVAARDVEQVRRALGYGKVNVWGGSYGTRLGQAYARAFPDSVRSLVLDGVTAPDQVIPAGGRDGQAALDKLFAQCESDAACRKAYPNLRAEFDALAARAEAGQKLTIVDPRTAQPVSFTMTGPRFLGTVHNILYSPADARRLPFLLHSAYQGRWEPFIARHNIAGDFASDASTATLLYLAVVCAEDVPRMTPALMKDDASKLTRPLADRIPGLCKTLNVPAVPYAEPTAIQAPALLLSGALDPVTPPRRAEAAARHMPKAQQFVVANAGHGVSQLGCAPRLLRDFLDRPAIPLEAKCLSEIPAPTFQLGSAGPQP</sequence>
<evidence type="ECO:0000313" key="5">
    <source>
        <dbReference type="EMBL" id="MCS0589086.1"/>
    </source>
</evidence>
<accession>A0ABT2A4G1</accession>
<dbReference type="Gene3D" id="3.40.50.1820">
    <property type="entry name" value="alpha/beta hydrolase"/>
    <property type="match status" value="1"/>
</dbReference>
<name>A0ABT2A4G1_9BURK</name>
<dbReference type="Pfam" id="PF00561">
    <property type="entry name" value="Abhydrolase_1"/>
    <property type="match status" value="1"/>
</dbReference>